<dbReference type="InterPro" id="IPR003594">
    <property type="entry name" value="HATPase_dom"/>
</dbReference>
<dbReference type="SMART" id="SM00387">
    <property type="entry name" value="HATPase_c"/>
    <property type="match status" value="1"/>
</dbReference>
<evidence type="ECO:0000259" key="7">
    <source>
        <dbReference type="PROSITE" id="PS50110"/>
    </source>
</evidence>
<feature type="domain" description="Histidine kinase" evidence="6">
    <location>
        <begin position="401"/>
        <end position="625"/>
    </location>
</feature>
<protein>
    <recommendedName>
        <fullName evidence="2">histidine kinase</fullName>
        <ecNumber evidence="2">2.7.13.3</ecNumber>
    </recommendedName>
</protein>
<dbReference type="Pfam" id="PF02518">
    <property type="entry name" value="HATPase_c"/>
    <property type="match status" value="1"/>
</dbReference>
<dbReference type="Pfam" id="PF00512">
    <property type="entry name" value="HisKA"/>
    <property type="match status" value="1"/>
</dbReference>
<dbReference type="AlphaFoldDB" id="A0A1C7Z7M5"/>
<dbReference type="PROSITE" id="PS50112">
    <property type="entry name" value="PAS"/>
    <property type="match status" value="1"/>
</dbReference>
<dbReference type="CDD" id="cd00082">
    <property type="entry name" value="HisKA"/>
    <property type="match status" value="1"/>
</dbReference>
<dbReference type="Gene3D" id="3.30.450.20">
    <property type="entry name" value="PAS domain"/>
    <property type="match status" value="2"/>
</dbReference>
<dbReference type="InterPro" id="IPR000014">
    <property type="entry name" value="PAS"/>
</dbReference>
<organism evidence="9 10">
    <name type="scientific">Pseudomonas syringae</name>
    <dbReference type="NCBI Taxonomy" id="317"/>
    <lineage>
        <taxon>Bacteria</taxon>
        <taxon>Pseudomonadati</taxon>
        <taxon>Pseudomonadota</taxon>
        <taxon>Gammaproteobacteria</taxon>
        <taxon>Pseudomonadales</taxon>
        <taxon>Pseudomonadaceae</taxon>
        <taxon>Pseudomonas</taxon>
    </lineage>
</organism>
<dbReference type="InterPro" id="IPR036890">
    <property type="entry name" value="HATPase_C_sf"/>
</dbReference>
<dbReference type="CDD" id="cd00130">
    <property type="entry name" value="PAS"/>
    <property type="match status" value="1"/>
</dbReference>
<evidence type="ECO:0000313" key="10">
    <source>
        <dbReference type="Proteomes" id="UP000093104"/>
    </source>
</evidence>
<evidence type="ECO:0000259" key="8">
    <source>
        <dbReference type="PROSITE" id="PS50112"/>
    </source>
</evidence>
<evidence type="ECO:0000256" key="3">
    <source>
        <dbReference type="ARBA" id="ARBA00022553"/>
    </source>
</evidence>
<dbReference type="EMBL" id="LGSI01000038">
    <property type="protein sequence ID" value="OCR25056.1"/>
    <property type="molecule type" value="Genomic_DNA"/>
</dbReference>
<dbReference type="SMART" id="SM00448">
    <property type="entry name" value="REC"/>
    <property type="match status" value="1"/>
</dbReference>
<dbReference type="Pfam" id="PF08448">
    <property type="entry name" value="PAS_4"/>
    <property type="match status" value="1"/>
</dbReference>
<comment type="catalytic activity">
    <reaction evidence="1">
        <text>ATP + protein L-histidine = ADP + protein N-phospho-L-histidine.</text>
        <dbReference type="EC" id="2.7.13.3"/>
    </reaction>
</comment>
<feature type="domain" description="PAS" evidence="8">
    <location>
        <begin position="255"/>
        <end position="325"/>
    </location>
</feature>
<dbReference type="PANTHER" id="PTHR43065">
    <property type="entry name" value="SENSOR HISTIDINE KINASE"/>
    <property type="match status" value="1"/>
</dbReference>
<dbReference type="Pfam" id="PF00072">
    <property type="entry name" value="Response_reg"/>
    <property type="match status" value="1"/>
</dbReference>
<dbReference type="InterPro" id="IPR013656">
    <property type="entry name" value="PAS_4"/>
</dbReference>
<dbReference type="SUPFAM" id="SSF55874">
    <property type="entry name" value="ATPase domain of HSP90 chaperone/DNA topoisomerase II/histidine kinase"/>
    <property type="match status" value="1"/>
</dbReference>
<dbReference type="InterPro" id="IPR035965">
    <property type="entry name" value="PAS-like_dom_sf"/>
</dbReference>
<dbReference type="SMART" id="SM00388">
    <property type="entry name" value="HisKA"/>
    <property type="match status" value="1"/>
</dbReference>
<gene>
    <name evidence="9" type="ORF">AFK24_11205</name>
</gene>
<dbReference type="InterPro" id="IPR011006">
    <property type="entry name" value="CheY-like_superfamily"/>
</dbReference>
<evidence type="ECO:0000256" key="2">
    <source>
        <dbReference type="ARBA" id="ARBA00012438"/>
    </source>
</evidence>
<dbReference type="Gene3D" id="3.40.50.2300">
    <property type="match status" value="1"/>
</dbReference>
<dbReference type="CDD" id="cd12914">
    <property type="entry name" value="PDC1_DGC_like"/>
    <property type="match status" value="1"/>
</dbReference>
<feature type="domain" description="Response regulatory" evidence="7">
    <location>
        <begin position="647"/>
        <end position="763"/>
    </location>
</feature>
<dbReference type="InterPro" id="IPR003661">
    <property type="entry name" value="HisK_dim/P_dom"/>
</dbReference>
<dbReference type="Gene3D" id="3.30.565.10">
    <property type="entry name" value="Histidine kinase-like ATPase, C-terminal domain"/>
    <property type="match status" value="1"/>
</dbReference>
<dbReference type="EC" id="2.7.13.3" evidence="2"/>
<keyword evidence="3 5" id="KW-0597">Phosphoprotein</keyword>
<reference evidence="9 10" key="1">
    <citation type="submission" date="2015-07" db="EMBL/GenBank/DDBJ databases">
        <title>Draft genome sequence of a diazotrophic, plant growth-promoting rhizobacterium of the Pseudomonas syringae complex.</title>
        <authorList>
            <person name="Patten C.L."/>
            <person name="Jeong H."/>
        </authorList>
    </citation>
    <scope>NUCLEOTIDE SEQUENCE [LARGE SCALE GENOMIC DNA]</scope>
    <source>
        <strain evidence="9 10">GR12-2</strain>
    </source>
</reference>
<comment type="caution">
    <text evidence="9">The sequence shown here is derived from an EMBL/GenBank/DDBJ whole genome shotgun (WGS) entry which is preliminary data.</text>
</comment>
<dbReference type="InterPro" id="IPR005467">
    <property type="entry name" value="His_kinase_dom"/>
</dbReference>
<dbReference type="PROSITE" id="PS50110">
    <property type="entry name" value="RESPONSE_REGULATORY"/>
    <property type="match status" value="1"/>
</dbReference>
<proteinExistence type="predicted"/>
<dbReference type="SUPFAM" id="SSF52172">
    <property type="entry name" value="CheY-like"/>
    <property type="match status" value="1"/>
</dbReference>
<keyword evidence="4" id="KW-0418">Kinase</keyword>
<dbReference type="PRINTS" id="PR00344">
    <property type="entry name" value="BCTRLSENSOR"/>
</dbReference>
<dbReference type="InterPro" id="IPR036097">
    <property type="entry name" value="HisK_dim/P_sf"/>
</dbReference>
<evidence type="ECO:0000256" key="1">
    <source>
        <dbReference type="ARBA" id="ARBA00000085"/>
    </source>
</evidence>
<evidence type="ECO:0000259" key="6">
    <source>
        <dbReference type="PROSITE" id="PS50109"/>
    </source>
</evidence>
<evidence type="ECO:0000313" key="9">
    <source>
        <dbReference type="EMBL" id="OCR25056.1"/>
    </source>
</evidence>
<evidence type="ECO:0000256" key="5">
    <source>
        <dbReference type="PROSITE-ProRule" id="PRU00169"/>
    </source>
</evidence>
<dbReference type="PROSITE" id="PS50109">
    <property type="entry name" value="HIS_KIN"/>
    <property type="match status" value="1"/>
</dbReference>
<dbReference type="GO" id="GO:0000155">
    <property type="term" value="F:phosphorelay sensor kinase activity"/>
    <property type="evidence" value="ECO:0007669"/>
    <property type="project" value="InterPro"/>
</dbReference>
<name>A0A1C7Z7M5_PSESX</name>
<dbReference type="InterPro" id="IPR004358">
    <property type="entry name" value="Sig_transdc_His_kin-like_C"/>
</dbReference>
<dbReference type="NCBIfam" id="TIGR00229">
    <property type="entry name" value="sensory_box"/>
    <property type="match status" value="1"/>
</dbReference>
<keyword evidence="4" id="KW-0808">Transferase</keyword>
<sequence>MQSLATVLAEQNADALRPLEGVLRNVRSWHAKYGFRRLDPAQVNRFLSWQISAMPQVHMLNIADKWGQRRFSSEADPAKVIDVSQRDYFRELLLRPRQQPLIGKSIISLADAKPTFVMAVRLEDQRQQFSGIAYILVDPLYFQTFYARVQTGEGTAVQLLDSTGNTLVSFTDVGADSPPEEAAPVRLTAEQSAPSSSLRVRVSRMQSQVLAPWRCASLQSALRTMVLAFLTVCMAIGLQRQMKRRKQSETRLEFNEQLWKGVFESAKVGIALIGQDGHYLAANPAYQRMLGRSWEHLNERTIEAFLLDEDRALVQSSLKCLRSRQCDTANEQAQYLRPDGSICLAEHSIVRMATDQRTDDMLLVCTEDISERHAQQQQRLRLEARLQHARKLEALGTFASGVAHDFNNLLAAILGYSEQAYNMLATQPLAQQHLQQVLQASQRARELVASLITFSRTRPQAMTTPVALLPLLEEALRMIEVQRASVIVVTLDVPFAQACTLGSAPALLQVMMNLSSNALQAIEGRGTLKITLTDVQFYEPVLLSHGVLEAKSYCCVTFVDSGSGMTTEVMEHLFDPFFTTKPVGQGTGLGLSVVDSIVRDHQGALNVQSEVEKGTCIELYLPATDLRVAVQEEPAVLEVDGAGRGQVVLLLDDEPALVVLNEEILARLGYEPVGFQTPQKAWQAFMAQPERFDVIITDQNMAPESGLQLAARIREVRPDITIILYSGACDQSLRKRAQQIGVSAILQKPLLEVELANALRVALEPQR</sequence>
<dbReference type="SMART" id="SM00091">
    <property type="entry name" value="PAS"/>
    <property type="match status" value="1"/>
</dbReference>
<accession>A0A1C7Z7M5</accession>
<dbReference type="PANTHER" id="PTHR43065:SF42">
    <property type="entry name" value="TWO-COMPONENT SENSOR PPRA"/>
    <property type="match status" value="1"/>
</dbReference>
<dbReference type="Gene3D" id="1.10.287.130">
    <property type="match status" value="1"/>
</dbReference>
<feature type="modified residue" description="4-aspartylphosphate" evidence="5">
    <location>
        <position position="698"/>
    </location>
</feature>
<dbReference type="CDD" id="cd00156">
    <property type="entry name" value="REC"/>
    <property type="match status" value="1"/>
</dbReference>
<dbReference type="InterPro" id="IPR001789">
    <property type="entry name" value="Sig_transdc_resp-reg_receiver"/>
</dbReference>
<evidence type="ECO:0000256" key="4">
    <source>
        <dbReference type="ARBA" id="ARBA00022777"/>
    </source>
</evidence>
<dbReference type="SUPFAM" id="SSF47384">
    <property type="entry name" value="Homodimeric domain of signal transducing histidine kinase"/>
    <property type="match status" value="1"/>
</dbReference>
<dbReference type="Proteomes" id="UP000093104">
    <property type="component" value="Unassembled WGS sequence"/>
</dbReference>
<dbReference type="SUPFAM" id="SSF55785">
    <property type="entry name" value="PYP-like sensor domain (PAS domain)"/>
    <property type="match status" value="1"/>
</dbReference>